<dbReference type="InterPro" id="IPR025857">
    <property type="entry name" value="MacB_PCD"/>
</dbReference>
<dbReference type="Pfam" id="PF02687">
    <property type="entry name" value="FtsX"/>
    <property type="match status" value="2"/>
</dbReference>
<evidence type="ECO:0000259" key="10">
    <source>
        <dbReference type="Pfam" id="PF12704"/>
    </source>
</evidence>
<dbReference type="Pfam" id="PF12704">
    <property type="entry name" value="MacB_PCD"/>
    <property type="match status" value="2"/>
</dbReference>
<evidence type="ECO:0008006" key="12">
    <source>
        <dbReference type="Google" id="ProtNLM"/>
    </source>
</evidence>
<dbReference type="InterPro" id="IPR003838">
    <property type="entry name" value="ABC3_permease_C"/>
</dbReference>
<evidence type="ECO:0000256" key="3">
    <source>
        <dbReference type="ARBA" id="ARBA00022692"/>
    </source>
</evidence>
<dbReference type="PANTHER" id="PTHR30572:SF4">
    <property type="entry name" value="ABC TRANSPORTER PERMEASE YTRF"/>
    <property type="match status" value="1"/>
</dbReference>
<evidence type="ECO:0000259" key="9">
    <source>
        <dbReference type="Pfam" id="PF02687"/>
    </source>
</evidence>
<feature type="region of interest" description="Disordered" evidence="7">
    <location>
        <begin position="570"/>
        <end position="593"/>
    </location>
</feature>
<evidence type="ECO:0000256" key="6">
    <source>
        <dbReference type="ARBA" id="ARBA00038076"/>
    </source>
</evidence>
<gene>
    <name evidence="11" type="ordered locus">Acid_4268</name>
</gene>
<sequence precursor="true">MLSDIRYALRILRKNRGFAVVAVLSLALGIGANTAIFTLIDNVMLRALPVRAPERLAVLASNPANPSVSFNYPDYVYVRDHNQSYAGVLASSEGSTAAFSVPGEKGTSAEVVATARVSGNYFDVLGVGAAIGRLLTPADNVTEGAHPVTVISWEMWQRRFGGENGVLGRSITLNGVPFQVIGVAARGFHGTQVGTVNDLYVPIMMMPTLNPPARGWNSRHWWWLTVIARMKPGSTLNSASSELNVLWQQILKADSEYKPPPAWDKEAPLRDRMVVIPGSAGWSYFRVQFSKPLTVLMIVVGLVLLIACANVANLLLARAAGRQKEIAVRLAIGAGRGRLVSQLVVETVVVSLLGGISGLVFAWWGIRVLMGLLPKRAIPIDLNLSPDWRVLGFAFLASLVTGLLCGLVPALQSTRPNLVTALKNETAVARRSRFDLRRLLVVAQVALSLLLLAGAGLFVRSLNNLEKLDPGFVRERVLLVSVNPQNSGYLGKRLRDYYERLLAKTMDNPEVRTASLANITPLSNSRWNNGVSFIDYKFGPQERNSVDMNAVTPHFFETLGIPLVAGRDFTEQDNPTFTPDGRAAPDPKLKSQGPRVAIVNESFAKKFFPKRSAIGERVCRDKEFKMEESLEIVGVVKDARYFGLRKATEPMIYIPSWRDGAGGKTLCVRTTGDPARVVAAIRREAAAMDPTIPVTQTLTLADQFDNNIAQERILTMLCGFFGILAVLLAAIGLYGVMAHAVARRVREIGIRMALGAQAPEVRWLILRETAWMVGCGAAIGLPAAYFTTRLVESFLFGLTPQDPVTLALSTAALLGVTAIAGYIPARRATRVDPMIALRYE</sequence>
<dbReference type="AlphaFoldDB" id="Q01YN5"/>
<dbReference type="InParanoid" id="Q01YN5"/>
<comment type="subcellular location">
    <subcellularLocation>
        <location evidence="1">Cell membrane</location>
        <topology evidence="1">Multi-pass membrane protein</topology>
    </subcellularLocation>
</comment>
<dbReference type="InterPro" id="IPR017800">
    <property type="entry name" value="ADOP"/>
</dbReference>
<dbReference type="PANTHER" id="PTHR30572">
    <property type="entry name" value="MEMBRANE COMPONENT OF TRANSPORTER-RELATED"/>
    <property type="match status" value="1"/>
</dbReference>
<accession>Q01YN5</accession>
<reference evidence="11" key="1">
    <citation type="submission" date="2006-10" db="EMBL/GenBank/DDBJ databases">
        <title>Complete sequence of Solibacter usitatus Ellin6076.</title>
        <authorList>
            <consortium name="US DOE Joint Genome Institute"/>
            <person name="Copeland A."/>
            <person name="Lucas S."/>
            <person name="Lapidus A."/>
            <person name="Barry K."/>
            <person name="Detter J.C."/>
            <person name="Glavina del Rio T."/>
            <person name="Hammon N."/>
            <person name="Israni S."/>
            <person name="Dalin E."/>
            <person name="Tice H."/>
            <person name="Pitluck S."/>
            <person name="Thompson L.S."/>
            <person name="Brettin T."/>
            <person name="Bruce D."/>
            <person name="Han C."/>
            <person name="Tapia R."/>
            <person name="Gilna P."/>
            <person name="Schmutz J."/>
            <person name="Larimer F."/>
            <person name="Land M."/>
            <person name="Hauser L."/>
            <person name="Kyrpides N."/>
            <person name="Mikhailova N."/>
            <person name="Janssen P.H."/>
            <person name="Kuske C.R."/>
            <person name="Richardson P."/>
        </authorList>
    </citation>
    <scope>NUCLEOTIDE SEQUENCE</scope>
    <source>
        <strain evidence="11">Ellin6076</strain>
    </source>
</reference>
<dbReference type="GO" id="GO:0005886">
    <property type="term" value="C:plasma membrane"/>
    <property type="evidence" value="ECO:0007669"/>
    <property type="project" value="UniProtKB-SubCell"/>
</dbReference>
<feature type="transmembrane region" description="Helical" evidence="8">
    <location>
        <begin position="439"/>
        <end position="459"/>
    </location>
</feature>
<evidence type="ECO:0000256" key="2">
    <source>
        <dbReference type="ARBA" id="ARBA00022475"/>
    </source>
</evidence>
<dbReference type="NCBIfam" id="TIGR03434">
    <property type="entry name" value="ADOP"/>
    <property type="match status" value="1"/>
</dbReference>
<dbReference type="KEGG" id="sus:Acid_4268"/>
<evidence type="ECO:0000313" key="11">
    <source>
        <dbReference type="EMBL" id="ABJ85230.1"/>
    </source>
</evidence>
<dbReference type="eggNOG" id="COG0577">
    <property type="taxonomic scope" value="Bacteria"/>
</dbReference>
<feature type="transmembrane region" description="Helical" evidence="8">
    <location>
        <begin position="806"/>
        <end position="825"/>
    </location>
</feature>
<dbReference type="HOGENOM" id="CLU_009433_0_0_0"/>
<keyword evidence="5 8" id="KW-0472">Membrane</keyword>
<dbReference type="InterPro" id="IPR050250">
    <property type="entry name" value="Macrolide_Exporter_MacB"/>
</dbReference>
<feature type="domain" description="MacB-like periplasmic core" evidence="10">
    <location>
        <begin position="20"/>
        <end position="244"/>
    </location>
</feature>
<dbReference type="GO" id="GO:0022857">
    <property type="term" value="F:transmembrane transporter activity"/>
    <property type="evidence" value="ECO:0007669"/>
    <property type="project" value="TreeGrafter"/>
</dbReference>
<evidence type="ECO:0000256" key="7">
    <source>
        <dbReference type="SAM" id="MobiDB-lite"/>
    </source>
</evidence>
<evidence type="ECO:0000256" key="8">
    <source>
        <dbReference type="SAM" id="Phobius"/>
    </source>
</evidence>
<dbReference type="OrthoDB" id="127154at2"/>
<feature type="domain" description="ABC3 transporter permease C-terminal" evidence="9">
    <location>
        <begin position="720"/>
        <end position="833"/>
    </location>
</feature>
<feature type="transmembrane region" description="Helical" evidence="8">
    <location>
        <begin position="343"/>
        <end position="366"/>
    </location>
</feature>
<evidence type="ECO:0000256" key="1">
    <source>
        <dbReference type="ARBA" id="ARBA00004651"/>
    </source>
</evidence>
<feature type="domain" description="ABC3 transporter permease C-terminal" evidence="9">
    <location>
        <begin position="297"/>
        <end position="417"/>
    </location>
</feature>
<keyword evidence="3 8" id="KW-0812">Transmembrane</keyword>
<feature type="transmembrane region" description="Helical" evidence="8">
    <location>
        <begin position="763"/>
        <end position="786"/>
    </location>
</feature>
<dbReference type="EMBL" id="CP000473">
    <property type="protein sequence ID" value="ABJ85230.1"/>
    <property type="molecule type" value="Genomic_DNA"/>
</dbReference>
<comment type="similarity">
    <text evidence="6">Belongs to the ABC-4 integral membrane protein family.</text>
</comment>
<evidence type="ECO:0000256" key="4">
    <source>
        <dbReference type="ARBA" id="ARBA00022989"/>
    </source>
</evidence>
<feature type="transmembrane region" description="Helical" evidence="8">
    <location>
        <begin position="390"/>
        <end position="411"/>
    </location>
</feature>
<feature type="transmembrane region" description="Helical" evidence="8">
    <location>
        <begin position="293"/>
        <end position="316"/>
    </location>
</feature>
<evidence type="ECO:0000256" key="5">
    <source>
        <dbReference type="ARBA" id="ARBA00023136"/>
    </source>
</evidence>
<name>Q01YN5_SOLUE</name>
<proteinExistence type="inferred from homology"/>
<keyword evidence="4 8" id="KW-1133">Transmembrane helix</keyword>
<feature type="transmembrane region" description="Helical" evidence="8">
    <location>
        <begin position="713"/>
        <end position="742"/>
    </location>
</feature>
<feature type="domain" description="MacB-like periplasmic core" evidence="10">
    <location>
        <begin position="468"/>
        <end position="681"/>
    </location>
</feature>
<dbReference type="STRING" id="234267.Acid_4268"/>
<organism evidence="11">
    <name type="scientific">Solibacter usitatus (strain Ellin6076)</name>
    <dbReference type="NCBI Taxonomy" id="234267"/>
    <lineage>
        <taxon>Bacteria</taxon>
        <taxon>Pseudomonadati</taxon>
        <taxon>Acidobacteriota</taxon>
        <taxon>Terriglobia</taxon>
        <taxon>Bryobacterales</taxon>
        <taxon>Solibacteraceae</taxon>
        <taxon>Candidatus Solibacter</taxon>
    </lineage>
</organism>
<keyword evidence="2" id="KW-1003">Cell membrane</keyword>
<protein>
    <recommendedName>
        <fullName evidence="12">Permease</fullName>
    </recommendedName>
</protein>